<dbReference type="AlphaFoldDB" id="J3LPM4"/>
<organism evidence="1">
    <name type="scientific">Oryza brachyantha</name>
    <name type="common">malo sina</name>
    <dbReference type="NCBI Taxonomy" id="4533"/>
    <lineage>
        <taxon>Eukaryota</taxon>
        <taxon>Viridiplantae</taxon>
        <taxon>Streptophyta</taxon>
        <taxon>Embryophyta</taxon>
        <taxon>Tracheophyta</taxon>
        <taxon>Spermatophyta</taxon>
        <taxon>Magnoliopsida</taxon>
        <taxon>Liliopsida</taxon>
        <taxon>Poales</taxon>
        <taxon>Poaceae</taxon>
        <taxon>BOP clade</taxon>
        <taxon>Oryzoideae</taxon>
        <taxon>Oryzeae</taxon>
        <taxon>Oryzinae</taxon>
        <taxon>Oryza</taxon>
    </lineage>
</organism>
<protein>
    <submittedName>
        <fullName evidence="1">Uncharacterized protein</fullName>
    </submittedName>
</protein>
<dbReference type="Proteomes" id="UP000006038">
    <property type="component" value="Chromosome 3"/>
</dbReference>
<keyword evidence="2" id="KW-1185">Reference proteome</keyword>
<accession>J3LPM4</accession>
<sequence>MASHYRLQAYRSDKLIIETIHSQAFVSFQELEPALDTFSFSMIPLSLFNSEVYRVPSRRF</sequence>
<dbReference type="EnsemblPlants" id="OB03G30000.1">
    <property type="protein sequence ID" value="OB03G30000.1"/>
    <property type="gene ID" value="OB03G30000"/>
</dbReference>
<dbReference type="HOGENOM" id="CLU_2945409_0_0_1"/>
<reference evidence="1" key="1">
    <citation type="journal article" date="2013" name="Nat. Commun.">
        <title>Whole-genome sequencing of Oryza brachyantha reveals mechanisms underlying Oryza genome evolution.</title>
        <authorList>
            <person name="Chen J."/>
            <person name="Huang Q."/>
            <person name="Gao D."/>
            <person name="Wang J."/>
            <person name="Lang Y."/>
            <person name="Liu T."/>
            <person name="Li B."/>
            <person name="Bai Z."/>
            <person name="Luis Goicoechea J."/>
            <person name="Liang C."/>
            <person name="Chen C."/>
            <person name="Zhang W."/>
            <person name="Sun S."/>
            <person name="Liao Y."/>
            <person name="Zhang X."/>
            <person name="Yang L."/>
            <person name="Song C."/>
            <person name="Wang M."/>
            <person name="Shi J."/>
            <person name="Liu G."/>
            <person name="Liu J."/>
            <person name="Zhou H."/>
            <person name="Zhou W."/>
            <person name="Yu Q."/>
            <person name="An N."/>
            <person name="Chen Y."/>
            <person name="Cai Q."/>
            <person name="Wang B."/>
            <person name="Liu B."/>
            <person name="Min J."/>
            <person name="Huang Y."/>
            <person name="Wu H."/>
            <person name="Li Z."/>
            <person name="Zhang Y."/>
            <person name="Yin Y."/>
            <person name="Song W."/>
            <person name="Jiang J."/>
            <person name="Jackson S.A."/>
            <person name="Wing R.A."/>
            <person name="Wang J."/>
            <person name="Chen M."/>
        </authorList>
    </citation>
    <scope>NUCLEOTIDE SEQUENCE [LARGE SCALE GENOMIC DNA]</scope>
    <source>
        <strain evidence="1">cv. IRGC 101232</strain>
    </source>
</reference>
<name>J3LPM4_ORYBR</name>
<dbReference type="Gramene" id="OB03G30000.1">
    <property type="protein sequence ID" value="OB03G30000.1"/>
    <property type="gene ID" value="OB03G30000"/>
</dbReference>
<proteinExistence type="predicted"/>
<evidence type="ECO:0000313" key="1">
    <source>
        <dbReference type="EnsemblPlants" id="OB03G30000.1"/>
    </source>
</evidence>
<reference evidence="1" key="2">
    <citation type="submission" date="2013-04" db="UniProtKB">
        <authorList>
            <consortium name="EnsemblPlants"/>
        </authorList>
    </citation>
    <scope>IDENTIFICATION</scope>
</reference>
<evidence type="ECO:0000313" key="2">
    <source>
        <dbReference type="Proteomes" id="UP000006038"/>
    </source>
</evidence>